<dbReference type="Pfam" id="PF00462">
    <property type="entry name" value="Glutaredoxin"/>
    <property type="match status" value="1"/>
</dbReference>
<dbReference type="AlphaFoldDB" id="A0A6J7BTM9"/>
<dbReference type="GO" id="GO:0009055">
    <property type="term" value="F:electron transfer activity"/>
    <property type="evidence" value="ECO:0007669"/>
    <property type="project" value="TreeGrafter"/>
</dbReference>
<dbReference type="PROSITE" id="PS51354">
    <property type="entry name" value="GLUTAREDOXIN_2"/>
    <property type="match status" value="1"/>
</dbReference>
<feature type="domain" description="Glutaredoxin" evidence="1">
    <location>
        <begin position="9"/>
        <end position="69"/>
    </location>
</feature>
<sequence length="88" mass="9754">MSEITNSNITMYGAEWCGDCRRSKKFLDANNVSYKYIDVEADVSASDKVIEINGGQRSIPVIIFEDGTHLTEPSDAALKAKLEELKVL</sequence>
<reference evidence="2" key="1">
    <citation type="submission" date="2020-05" db="EMBL/GenBank/DDBJ databases">
        <authorList>
            <person name="Chiriac C."/>
            <person name="Salcher M."/>
            <person name="Ghai R."/>
            <person name="Kavagutti S V."/>
        </authorList>
    </citation>
    <scope>NUCLEOTIDE SEQUENCE</scope>
</reference>
<organism evidence="2">
    <name type="scientific">freshwater metagenome</name>
    <dbReference type="NCBI Taxonomy" id="449393"/>
    <lineage>
        <taxon>unclassified sequences</taxon>
        <taxon>metagenomes</taxon>
        <taxon>ecological metagenomes</taxon>
    </lineage>
</organism>
<dbReference type="GO" id="GO:0045454">
    <property type="term" value="P:cell redox homeostasis"/>
    <property type="evidence" value="ECO:0007669"/>
    <property type="project" value="TreeGrafter"/>
</dbReference>
<protein>
    <submittedName>
        <fullName evidence="2">Unannotated protein</fullName>
    </submittedName>
</protein>
<gene>
    <name evidence="2" type="ORF">UFOPK3282_00285</name>
</gene>
<proteinExistence type="predicted"/>
<dbReference type="InterPro" id="IPR002109">
    <property type="entry name" value="Glutaredoxin"/>
</dbReference>
<dbReference type="SUPFAM" id="SSF52833">
    <property type="entry name" value="Thioredoxin-like"/>
    <property type="match status" value="1"/>
</dbReference>
<dbReference type="PANTHER" id="PTHR34386:SF1">
    <property type="entry name" value="GLUTAREDOXIN-LIKE PROTEIN NRDH"/>
    <property type="match status" value="1"/>
</dbReference>
<dbReference type="EMBL" id="CAFBJG010000017">
    <property type="protein sequence ID" value="CAB4848171.1"/>
    <property type="molecule type" value="Genomic_DNA"/>
</dbReference>
<dbReference type="InterPro" id="IPR036249">
    <property type="entry name" value="Thioredoxin-like_sf"/>
</dbReference>
<evidence type="ECO:0000259" key="1">
    <source>
        <dbReference type="Pfam" id="PF00462"/>
    </source>
</evidence>
<dbReference type="InterPro" id="IPR051548">
    <property type="entry name" value="Grx-like_ET"/>
</dbReference>
<evidence type="ECO:0000313" key="2">
    <source>
        <dbReference type="EMBL" id="CAB4848171.1"/>
    </source>
</evidence>
<dbReference type="PANTHER" id="PTHR34386">
    <property type="entry name" value="GLUTAREDOXIN"/>
    <property type="match status" value="1"/>
</dbReference>
<dbReference type="CDD" id="cd02976">
    <property type="entry name" value="NrdH"/>
    <property type="match status" value="1"/>
</dbReference>
<dbReference type="Gene3D" id="3.40.30.10">
    <property type="entry name" value="Glutaredoxin"/>
    <property type="match status" value="1"/>
</dbReference>
<accession>A0A6J7BTM9</accession>
<name>A0A6J7BTM9_9ZZZZ</name>